<dbReference type="Proteomes" id="UP000634136">
    <property type="component" value="Unassembled WGS sequence"/>
</dbReference>
<dbReference type="AlphaFoldDB" id="A0A834WHR2"/>
<proteinExistence type="predicted"/>
<protein>
    <submittedName>
        <fullName evidence="2">Protein FAF-like, chloroplastic</fullName>
    </submittedName>
</protein>
<gene>
    <name evidence="2" type="ORF">G2W53_021321</name>
</gene>
<name>A0A834WHR2_9FABA</name>
<keyword evidence="3" id="KW-1185">Reference proteome</keyword>
<dbReference type="EMBL" id="JAAIUW010000007">
    <property type="protein sequence ID" value="KAF7823177.1"/>
    <property type="molecule type" value="Genomic_DNA"/>
</dbReference>
<organism evidence="2 3">
    <name type="scientific">Senna tora</name>
    <dbReference type="NCBI Taxonomy" id="362788"/>
    <lineage>
        <taxon>Eukaryota</taxon>
        <taxon>Viridiplantae</taxon>
        <taxon>Streptophyta</taxon>
        <taxon>Embryophyta</taxon>
        <taxon>Tracheophyta</taxon>
        <taxon>Spermatophyta</taxon>
        <taxon>Magnoliopsida</taxon>
        <taxon>eudicotyledons</taxon>
        <taxon>Gunneridae</taxon>
        <taxon>Pentapetalae</taxon>
        <taxon>rosids</taxon>
        <taxon>fabids</taxon>
        <taxon>Fabales</taxon>
        <taxon>Fabaceae</taxon>
        <taxon>Caesalpinioideae</taxon>
        <taxon>Cassia clade</taxon>
        <taxon>Senna</taxon>
    </lineage>
</organism>
<feature type="compositionally biased region" description="Basic residues" evidence="1">
    <location>
        <begin position="133"/>
        <end position="151"/>
    </location>
</feature>
<feature type="compositionally biased region" description="Basic and acidic residues" evidence="1">
    <location>
        <begin position="119"/>
        <end position="132"/>
    </location>
</feature>
<evidence type="ECO:0000313" key="2">
    <source>
        <dbReference type="EMBL" id="KAF7823177.1"/>
    </source>
</evidence>
<feature type="region of interest" description="Disordered" evidence="1">
    <location>
        <begin position="119"/>
        <end position="151"/>
    </location>
</feature>
<sequence>MDYGLISNNNNNGGWFNSEVLRGGNAIGLQEEKRPSRVLASFQIVNQVFSILASQNHHLLWILHASTHNHLAATATTIVVVITLLSCSEKGGTLHPGLASRGRGGTACEAKVRLGETEKGVEEGKKKMMMKEKKNKKKKKTEQRRISSHKKKLRVGRDDVGPCFGSEALRADFEALVGERALGSLHKWVNVSGSICRIALSLHSFLLRMMDEGWEREWTRSPVSASLEKMKLELESLKLTCQAE</sequence>
<evidence type="ECO:0000313" key="3">
    <source>
        <dbReference type="Proteomes" id="UP000634136"/>
    </source>
</evidence>
<comment type="caution">
    <text evidence="2">The sequence shown here is derived from an EMBL/GenBank/DDBJ whole genome shotgun (WGS) entry which is preliminary data.</text>
</comment>
<evidence type="ECO:0000256" key="1">
    <source>
        <dbReference type="SAM" id="MobiDB-lite"/>
    </source>
</evidence>
<accession>A0A834WHR2</accession>
<reference evidence="2" key="1">
    <citation type="submission" date="2020-09" db="EMBL/GenBank/DDBJ databases">
        <title>Genome-Enabled Discovery of Anthraquinone Biosynthesis in Senna tora.</title>
        <authorList>
            <person name="Kang S.-H."/>
            <person name="Pandey R.P."/>
            <person name="Lee C.-M."/>
            <person name="Sim J.-S."/>
            <person name="Jeong J.-T."/>
            <person name="Choi B.-S."/>
            <person name="Jung M."/>
            <person name="Ginzburg D."/>
            <person name="Zhao K."/>
            <person name="Won S.Y."/>
            <person name="Oh T.-J."/>
            <person name="Yu Y."/>
            <person name="Kim N.-H."/>
            <person name="Lee O.R."/>
            <person name="Lee T.-H."/>
            <person name="Bashyal P."/>
            <person name="Kim T.-S."/>
            <person name="Lee W.-H."/>
            <person name="Kawkins C."/>
            <person name="Kim C.-K."/>
            <person name="Kim J.S."/>
            <person name="Ahn B.O."/>
            <person name="Rhee S.Y."/>
            <person name="Sohng J.K."/>
        </authorList>
    </citation>
    <scope>NUCLEOTIDE SEQUENCE</scope>
    <source>
        <tissue evidence="2">Leaf</tissue>
    </source>
</reference>